<evidence type="ECO:0000313" key="8">
    <source>
        <dbReference type="EMBL" id="KAL3647369.1"/>
    </source>
</evidence>
<dbReference type="PANTHER" id="PTHR47950:SF49">
    <property type="entry name" value="CYTOCHROME P450"/>
    <property type="match status" value="1"/>
</dbReference>
<keyword evidence="7" id="KW-0503">Monooxygenase</keyword>
<keyword evidence="4" id="KW-0479">Metal-binding</keyword>
<evidence type="ECO:0000256" key="6">
    <source>
        <dbReference type="ARBA" id="ARBA00023004"/>
    </source>
</evidence>
<gene>
    <name evidence="8" type="ORF">CASFOL_008337</name>
</gene>
<proteinExistence type="inferred from homology"/>
<protein>
    <recommendedName>
        <fullName evidence="10">Cytochrome P450</fullName>
    </recommendedName>
</protein>
<dbReference type="InterPro" id="IPR036396">
    <property type="entry name" value="Cyt_P450_sf"/>
</dbReference>
<reference evidence="9" key="1">
    <citation type="journal article" date="2024" name="IScience">
        <title>Strigolactones Initiate the Formation of Haustorium-like Structures in Castilleja.</title>
        <authorList>
            <person name="Buerger M."/>
            <person name="Peterson D."/>
            <person name="Chory J."/>
        </authorList>
    </citation>
    <scope>NUCLEOTIDE SEQUENCE [LARGE SCALE GENOMIC DNA]</scope>
</reference>
<dbReference type="AlphaFoldDB" id="A0ABD3DZP9"/>
<evidence type="ECO:0000256" key="7">
    <source>
        <dbReference type="ARBA" id="ARBA00023033"/>
    </source>
</evidence>
<keyword evidence="3" id="KW-0349">Heme</keyword>
<accession>A0ABD3DZP9</accession>
<comment type="caution">
    <text evidence="8">The sequence shown here is derived from an EMBL/GenBank/DDBJ whole genome shotgun (WGS) entry which is preliminary data.</text>
</comment>
<evidence type="ECO:0008006" key="10">
    <source>
        <dbReference type="Google" id="ProtNLM"/>
    </source>
</evidence>
<dbReference type="Gene3D" id="1.10.630.10">
    <property type="entry name" value="Cytochrome P450"/>
    <property type="match status" value="1"/>
</dbReference>
<comment type="cofactor">
    <cofactor evidence="1">
        <name>heme</name>
        <dbReference type="ChEBI" id="CHEBI:30413"/>
    </cofactor>
</comment>
<dbReference type="SUPFAM" id="SSF48264">
    <property type="entry name" value="Cytochrome P450"/>
    <property type="match status" value="1"/>
</dbReference>
<sequence>MMTIVYLLLLLLLPIFIFFLKQYVGFRKLPPGPTAFQLFQNISSLSTKPHVALKDLAKTYGPLMSFRLGGQLIIVASSQSTATEIFKTHNRIFSARQVPSIYYDVPGAMHASLVMASDCNDTWRFLHGLGQNYIFSSKAIELATEIRRARVAEMMRWLIMRTDEVVNIEEVVLAIFTNIISNILTSNDLFDVGGESESDVEVKMFLRGVIEKVTRVGLADVFPVLRRVDFWNRGRAMEMYREILLIWDGVIKD</sequence>
<keyword evidence="6" id="KW-0408">Iron</keyword>
<dbReference type="GO" id="GO:0046872">
    <property type="term" value="F:metal ion binding"/>
    <property type="evidence" value="ECO:0007669"/>
    <property type="project" value="UniProtKB-KW"/>
</dbReference>
<comment type="similarity">
    <text evidence="2">Belongs to the cytochrome P450 family.</text>
</comment>
<keyword evidence="5" id="KW-0560">Oxidoreductase</keyword>
<evidence type="ECO:0000313" key="9">
    <source>
        <dbReference type="Proteomes" id="UP001632038"/>
    </source>
</evidence>
<dbReference type="GO" id="GO:0004497">
    <property type="term" value="F:monooxygenase activity"/>
    <property type="evidence" value="ECO:0007669"/>
    <property type="project" value="UniProtKB-KW"/>
</dbReference>
<dbReference type="Proteomes" id="UP001632038">
    <property type="component" value="Unassembled WGS sequence"/>
</dbReference>
<dbReference type="InterPro" id="IPR001128">
    <property type="entry name" value="Cyt_P450"/>
</dbReference>
<dbReference type="PANTHER" id="PTHR47950">
    <property type="entry name" value="CYTOCHROME P450, FAMILY 76, SUBFAMILY C, POLYPEPTIDE 5-RELATED"/>
    <property type="match status" value="1"/>
</dbReference>
<evidence type="ECO:0000256" key="1">
    <source>
        <dbReference type="ARBA" id="ARBA00001971"/>
    </source>
</evidence>
<dbReference type="EMBL" id="JAVIJP010000009">
    <property type="protein sequence ID" value="KAL3647369.1"/>
    <property type="molecule type" value="Genomic_DNA"/>
</dbReference>
<evidence type="ECO:0000256" key="3">
    <source>
        <dbReference type="ARBA" id="ARBA00022617"/>
    </source>
</evidence>
<dbReference type="Pfam" id="PF00067">
    <property type="entry name" value="p450"/>
    <property type="match status" value="1"/>
</dbReference>
<evidence type="ECO:0000256" key="5">
    <source>
        <dbReference type="ARBA" id="ARBA00023002"/>
    </source>
</evidence>
<evidence type="ECO:0000256" key="4">
    <source>
        <dbReference type="ARBA" id="ARBA00022723"/>
    </source>
</evidence>
<organism evidence="8 9">
    <name type="scientific">Castilleja foliolosa</name>
    <dbReference type="NCBI Taxonomy" id="1961234"/>
    <lineage>
        <taxon>Eukaryota</taxon>
        <taxon>Viridiplantae</taxon>
        <taxon>Streptophyta</taxon>
        <taxon>Embryophyta</taxon>
        <taxon>Tracheophyta</taxon>
        <taxon>Spermatophyta</taxon>
        <taxon>Magnoliopsida</taxon>
        <taxon>eudicotyledons</taxon>
        <taxon>Gunneridae</taxon>
        <taxon>Pentapetalae</taxon>
        <taxon>asterids</taxon>
        <taxon>lamiids</taxon>
        <taxon>Lamiales</taxon>
        <taxon>Orobanchaceae</taxon>
        <taxon>Pedicularideae</taxon>
        <taxon>Castillejinae</taxon>
        <taxon>Castilleja</taxon>
    </lineage>
</organism>
<name>A0ABD3DZP9_9LAMI</name>
<keyword evidence="9" id="KW-1185">Reference proteome</keyword>
<evidence type="ECO:0000256" key="2">
    <source>
        <dbReference type="ARBA" id="ARBA00010617"/>
    </source>
</evidence>